<accession>A0A8J7W5L2</accession>
<sequence length="241" mass="26044">MEKIIVSFTCIDDESPRLRERVIALFVNGRYAATPIIIPDSVEEFVIGHLFSEEIIRTLKDIESIRVEENRVSVLTTDPFRITGRRKTVLSGCGGSTSYIDLSKLPSIQSGLSLSLSDISSALMDCSTDTPFPAGAFLCGKDGVIIRSEDLEILHAVDRVIGSGLKADITFSETFLIISGMISSELVRRSLLAGIPILLGRSAPTDLAVRIAGEMNLTLGTFSSDGALVLYTHPERISVPG</sequence>
<comment type="caution">
    <text evidence="3">The sequence shown here is derived from an EMBL/GenBank/DDBJ whole genome shotgun (WGS) entry which is preliminary data.</text>
</comment>
<gene>
    <name evidence="3" type="ORF">RJ53_00080</name>
</gene>
<organism evidence="3 4">
    <name type="scientific">Methanocalculus chunghsingensis</name>
    <dbReference type="NCBI Taxonomy" id="156457"/>
    <lineage>
        <taxon>Archaea</taxon>
        <taxon>Methanobacteriati</taxon>
        <taxon>Methanobacteriota</taxon>
        <taxon>Stenosarchaea group</taxon>
        <taxon>Methanomicrobia</taxon>
        <taxon>Methanomicrobiales</taxon>
        <taxon>Methanocalculaceae</taxon>
        <taxon>Methanocalculus</taxon>
    </lineage>
</organism>
<dbReference type="PANTHER" id="PTHR30592">
    <property type="entry name" value="FORMATE DEHYDROGENASE"/>
    <property type="match status" value="1"/>
</dbReference>
<dbReference type="GO" id="GO:0016783">
    <property type="term" value="F:sulfurtransferase activity"/>
    <property type="evidence" value="ECO:0007669"/>
    <property type="project" value="InterPro"/>
</dbReference>
<keyword evidence="1" id="KW-0963">Cytoplasm</keyword>
<keyword evidence="4" id="KW-1185">Reference proteome</keyword>
<dbReference type="GO" id="GO:0006777">
    <property type="term" value="P:Mo-molybdopterin cofactor biosynthetic process"/>
    <property type="evidence" value="ECO:0007669"/>
    <property type="project" value="UniProtKB-KW"/>
</dbReference>
<proteinExistence type="predicted"/>
<dbReference type="EMBL" id="JWHL01000001">
    <property type="protein sequence ID" value="MBR1367973.1"/>
    <property type="molecule type" value="Genomic_DNA"/>
</dbReference>
<dbReference type="InterPro" id="IPR003786">
    <property type="entry name" value="FdhD"/>
</dbReference>
<dbReference type="SUPFAM" id="SSF53927">
    <property type="entry name" value="Cytidine deaminase-like"/>
    <property type="match status" value="1"/>
</dbReference>
<keyword evidence="2" id="KW-0501">Molybdenum cofactor biosynthesis</keyword>
<protein>
    <recommendedName>
        <fullName evidence="5">Sulfur carrier protein FdhD</fullName>
    </recommendedName>
</protein>
<dbReference type="RefSeq" id="WP_211529575.1">
    <property type="nucleotide sequence ID" value="NZ_JWHL01000001.1"/>
</dbReference>
<dbReference type="Pfam" id="PF02634">
    <property type="entry name" value="FdhD-NarQ"/>
    <property type="match status" value="1"/>
</dbReference>
<dbReference type="Gene3D" id="3.40.140.10">
    <property type="entry name" value="Cytidine Deaminase, domain 2"/>
    <property type="match status" value="1"/>
</dbReference>
<reference evidence="3" key="1">
    <citation type="submission" date="2014-12" db="EMBL/GenBank/DDBJ databases">
        <authorList>
            <person name="Huang H.-H."/>
            <person name="Chen S.-C."/>
            <person name="Lai M.-C."/>
        </authorList>
    </citation>
    <scope>NUCLEOTIDE SEQUENCE</scope>
    <source>
        <strain evidence="3">K1F9705b</strain>
    </source>
</reference>
<dbReference type="Gene3D" id="3.10.20.10">
    <property type="match status" value="1"/>
</dbReference>
<dbReference type="Proteomes" id="UP000730161">
    <property type="component" value="Unassembled WGS sequence"/>
</dbReference>
<evidence type="ECO:0008006" key="5">
    <source>
        <dbReference type="Google" id="ProtNLM"/>
    </source>
</evidence>
<name>A0A8J7W5L2_9EURY</name>
<evidence type="ECO:0000256" key="1">
    <source>
        <dbReference type="ARBA" id="ARBA00022490"/>
    </source>
</evidence>
<dbReference type="InterPro" id="IPR016193">
    <property type="entry name" value="Cytidine_deaminase-like"/>
</dbReference>
<dbReference type="PANTHER" id="PTHR30592:SF1">
    <property type="entry name" value="SULFUR CARRIER PROTEIN FDHD"/>
    <property type="match status" value="1"/>
</dbReference>
<evidence type="ECO:0000256" key="2">
    <source>
        <dbReference type="ARBA" id="ARBA00023150"/>
    </source>
</evidence>
<evidence type="ECO:0000313" key="3">
    <source>
        <dbReference type="EMBL" id="MBR1367973.1"/>
    </source>
</evidence>
<dbReference type="OrthoDB" id="57189at2157"/>
<dbReference type="AlphaFoldDB" id="A0A8J7W5L2"/>
<evidence type="ECO:0000313" key="4">
    <source>
        <dbReference type="Proteomes" id="UP000730161"/>
    </source>
</evidence>